<dbReference type="GeneID" id="19951600"/>
<name>T0RG61_SAPDV</name>
<dbReference type="Proteomes" id="UP000030762">
    <property type="component" value="Unassembled WGS sequence"/>
</dbReference>
<protein>
    <submittedName>
        <fullName evidence="1">Uncharacterized protein</fullName>
    </submittedName>
</protein>
<dbReference type="InParanoid" id="T0RG61"/>
<organism evidence="1 2">
    <name type="scientific">Saprolegnia diclina (strain VS20)</name>
    <dbReference type="NCBI Taxonomy" id="1156394"/>
    <lineage>
        <taxon>Eukaryota</taxon>
        <taxon>Sar</taxon>
        <taxon>Stramenopiles</taxon>
        <taxon>Oomycota</taxon>
        <taxon>Saprolegniomycetes</taxon>
        <taxon>Saprolegniales</taxon>
        <taxon>Saprolegniaceae</taxon>
        <taxon>Saprolegnia</taxon>
    </lineage>
</organism>
<evidence type="ECO:0000313" key="1">
    <source>
        <dbReference type="EMBL" id="EQC31268.1"/>
    </source>
</evidence>
<dbReference type="AlphaFoldDB" id="T0RG61"/>
<dbReference type="EMBL" id="JH767169">
    <property type="protein sequence ID" value="EQC31268.1"/>
    <property type="molecule type" value="Genomic_DNA"/>
</dbReference>
<accession>T0RG61</accession>
<dbReference type="OMA" id="IECGQRH"/>
<keyword evidence="2" id="KW-1185">Reference proteome</keyword>
<dbReference type="RefSeq" id="XP_008615109.1">
    <property type="nucleotide sequence ID" value="XM_008616887.1"/>
</dbReference>
<evidence type="ECO:0000313" key="2">
    <source>
        <dbReference type="Proteomes" id="UP000030762"/>
    </source>
</evidence>
<dbReference type="eggNOG" id="ENOG502S5KP">
    <property type="taxonomic scope" value="Eukaryota"/>
</dbReference>
<proteinExistence type="predicted"/>
<gene>
    <name evidence="1" type="ORF">SDRG_10873</name>
</gene>
<dbReference type="OrthoDB" id="70298at2759"/>
<reference evidence="1 2" key="1">
    <citation type="submission" date="2012-04" db="EMBL/GenBank/DDBJ databases">
        <title>The Genome Sequence of Saprolegnia declina VS20.</title>
        <authorList>
            <consortium name="The Broad Institute Genome Sequencing Platform"/>
            <person name="Russ C."/>
            <person name="Nusbaum C."/>
            <person name="Tyler B."/>
            <person name="van West P."/>
            <person name="Dieguez-Uribeondo J."/>
            <person name="de Bruijn I."/>
            <person name="Tripathy S."/>
            <person name="Jiang R."/>
            <person name="Young S.K."/>
            <person name="Zeng Q."/>
            <person name="Gargeya S."/>
            <person name="Fitzgerald M."/>
            <person name="Haas B."/>
            <person name="Abouelleil A."/>
            <person name="Alvarado L."/>
            <person name="Arachchi H.M."/>
            <person name="Berlin A."/>
            <person name="Chapman S.B."/>
            <person name="Goldberg J."/>
            <person name="Griggs A."/>
            <person name="Gujja S."/>
            <person name="Hansen M."/>
            <person name="Howarth C."/>
            <person name="Imamovic A."/>
            <person name="Larimer J."/>
            <person name="McCowen C."/>
            <person name="Montmayeur A."/>
            <person name="Murphy C."/>
            <person name="Neiman D."/>
            <person name="Pearson M."/>
            <person name="Priest M."/>
            <person name="Roberts A."/>
            <person name="Saif S."/>
            <person name="Shea T."/>
            <person name="Sisk P."/>
            <person name="Sykes S."/>
            <person name="Wortman J."/>
            <person name="Nusbaum C."/>
            <person name="Birren B."/>
        </authorList>
    </citation>
    <scope>NUCLEOTIDE SEQUENCE [LARGE SCALE GENOMIC DNA]</scope>
    <source>
        <strain evidence="1 2">VS20</strain>
    </source>
</reference>
<dbReference type="VEuPathDB" id="FungiDB:SDRG_10873"/>
<sequence>MARESAWHRLDKRIDAIEHAFEKLSEVVLLELDEVKAAAAHDQDKIAARFRAHDRLLAVLEKQCNRVESKSLQLELVLEKKVEGIQAQLTRVSVAVIENEAERQRLSAHVDGLMVREGDGIRKLHALQANLDQMGEWLQRLKEDSTVVHAAVHSMNADHSAAIQSLTADTTNLAKELGTLRAQSKAQSADCLAKLNAFSGSLERQRELDRSHCEHEIAVLREALQTTDATCRTAVDGLLKNASRVRNALDEGMSVCSTDVRLLREEVRTTSTDVRGSVTTFGRQLHEMQDKVSHLLHAVQSLAGILHLTTPL</sequence>